<dbReference type="GO" id="GO:0004601">
    <property type="term" value="F:peroxidase activity"/>
    <property type="evidence" value="ECO:0007669"/>
    <property type="project" value="UniProtKB-KW"/>
</dbReference>
<dbReference type="Proteomes" id="UP000887159">
    <property type="component" value="Unassembled WGS sequence"/>
</dbReference>
<keyword evidence="2" id="KW-1185">Reference proteome</keyword>
<name>A0A8X6V991_TRICX</name>
<keyword evidence="1" id="KW-0560">Oxidoreductase</keyword>
<evidence type="ECO:0000313" key="1">
    <source>
        <dbReference type="EMBL" id="GFX99123.1"/>
    </source>
</evidence>
<evidence type="ECO:0000313" key="2">
    <source>
        <dbReference type="Proteomes" id="UP000887159"/>
    </source>
</evidence>
<dbReference type="EMBL" id="BMAU01021206">
    <property type="protein sequence ID" value="GFX99123.1"/>
    <property type="molecule type" value="Genomic_DNA"/>
</dbReference>
<comment type="caution">
    <text evidence="1">The sequence shown here is derived from an EMBL/GenBank/DDBJ whole genome shotgun (WGS) entry which is preliminary data.</text>
</comment>
<dbReference type="AlphaFoldDB" id="A0A8X6V991"/>
<accession>A0A8X6V991</accession>
<proteinExistence type="predicted"/>
<protein>
    <submittedName>
        <fullName evidence="1">Chorion peroxidase</fullName>
    </submittedName>
</protein>
<sequence length="144" mass="16030">MAGQGLICPFQFSSRSGGQSDATARILVPLKTHRVEELMHINSIEAKSPHAGLISFFPYESKARIYGGTLYLPSSAREIDHYYGGGLMIRAGITLDGRSHLHVFARDTVTAVKYRDEVLEPYVDLFTGAVGPDFMRSYFSRSWP</sequence>
<organism evidence="1 2">
    <name type="scientific">Trichonephila clavipes</name>
    <name type="common">Golden silk orbweaver</name>
    <name type="synonym">Nephila clavipes</name>
    <dbReference type="NCBI Taxonomy" id="2585209"/>
    <lineage>
        <taxon>Eukaryota</taxon>
        <taxon>Metazoa</taxon>
        <taxon>Ecdysozoa</taxon>
        <taxon>Arthropoda</taxon>
        <taxon>Chelicerata</taxon>
        <taxon>Arachnida</taxon>
        <taxon>Araneae</taxon>
        <taxon>Araneomorphae</taxon>
        <taxon>Entelegynae</taxon>
        <taxon>Araneoidea</taxon>
        <taxon>Nephilidae</taxon>
        <taxon>Trichonephila</taxon>
    </lineage>
</organism>
<reference evidence="1" key="1">
    <citation type="submission" date="2020-08" db="EMBL/GenBank/DDBJ databases">
        <title>Multicomponent nature underlies the extraordinary mechanical properties of spider dragline silk.</title>
        <authorList>
            <person name="Kono N."/>
            <person name="Nakamura H."/>
            <person name="Mori M."/>
            <person name="Yoshida Y."/>
            <person name="Ohtoshi R."/>
            <person name="Malay A.D."/>
            <person name="Moran D.A.P."/>
            <person name="Tomita M."/>
            <person name="Numata K."/>
            <person name="Arakawa K."/>
        </authorList>
    </citation>
    <scope>NUCLEOTIDE SEQUENCE</scope>
</reference>
<gene>
    <name evidence="1" type="primary">pxt_10</name>
    <name evidence="1" type="ORF">TNCV_2493041</name>
</gene>
<keyword evidence="1" id="KW-0575">Peroxidase</keyword>